<keyword evidence="4" id="KW-1185">Reference proteome</keyword>
<dbReference type="Pfam" id="PF20153">
    <property type="entry name" value="DUF6535"/>
    <property type="match status" value="1"/>
</dbReference>
<name>A0A0C3ATR7_SERVB</name>
<protein>
    <recommendedName>
        <fullName evidence="2">DUF6535 domain-containing protein</fullName>
    </recommendedName>
</protein>
<gene>
    <name evidence="3" type="ORF">M408DRAFT_322715</name>
</gene>
<accession>A0A0C3ATR7</accession>
<dbReference type="AlphaFoldDB" id="A0A0C3ATR7"/>
<evidence type="ECO:0000313" key="4">
    <source>
        <dbReference type="Proteomes" id="UP000054097"/>
    </source>
</evidence>
<dbReference type="STRING" id="933852.A0A0C3ATR7"/>
<keyword evidence="1" id="KW-1133">Transmembrane helix</keyword>
<reference evidence="4" key="2">
    <citation type="submission" date="2015-01" db="EMBL/GenBank/DDBJ databases">
        <title>Evolutionary Origins and Diversification of the Mycorrhizal Mutualists.</title>
        <authorList>
            <consortium name="DOE Joint Genome Institute"/>
            <consortium name="Mycorrhizal Genomics Consortium"/>
            <person name="Kohler A."/>
            <person name="Kuo A."/>
            <person name="Nagy L.G."/>
            <person name="Floudas D."/>
            <person name="Copeland A."/>
            <person name="Barry K.W."/>
            <person name="Cichocki N."/>
            <person name="Veneault-Fourrey C."/>
            <person name="LaButti K."/>
            <person name="Lindquist E.A."/>
            <person name="Lipzen A."/>
            <person name="Lundell T."/>
            <person name="Morin E."/>
            <person name="Murat C."/>
            <person name="Riley R."/>
            <person name="Ohm R."/>
            <person name="Sun H."/>
            <person name="Tunlid A."/>
            <person name="Henrissat B."/>
            <person name="Grigoriev I.V."/>
            <person name="Hibbett D.S."/>
            <person name="Martin F."/>
        </authorList>
    </citation>
    <scope>NUCLEOTIDE SEQUENCE [LARGE SCALE GENOMIC DNA]</scope>
    <source>
        <strain evidence="4">MAFF 305830</strain>
    </source>
</reference>
<feature type="non-terminal residue" evidence="3">
    <location>
        <position position="1"/>
    </location>
</feature>
<organism evidence="3 4">
    <name type="scientific">Serendipita vermifera MAFF 305830</name>
    <dbReference type="NCBI Taxonomy" id="933852"/>
    <lineage>
        <taxon>Eukaryota</taxon>
        <taxon>Fungi</taxon>
        <taxon>Dikarya</taxon>
        <taxon>Basidiomycota</taxon>
        <taxon>Agaricomycotina</taxon>
        <taxon>Agaricomycetes</taxon>
        <taxon>Sebacinales</taxon>
        <taxon>Serendipitaceae</taxon>
        <taxon>Serendipita</taxon>
    </lineage>
</organism>
<feature type="transmembrane region" description="Helical" evidence="1">
    <location>
        <begin position="6"/>
        <end position="35"/>
    </location>
</feature>
<sequence length="955" mass="109164">FSPSPVAVSINCLLFASLVASLAAALASVVALQWVADYDAAITRGGSSPDDRAKRRHFRFAGVVGWKMSEIIASLPLLLYSSVLLFFAGLIQWMWNANSTVGYIVAGGAIIIIFFYLASTLVGALFVSSPFRTPLSRLVYLIGHFSLFIVFKLPSFRFPKLWGWLVENHLTSPTFPQREDQAIQQSDPWIRQEALLWLGSHLSISSDSRKRIFLLLDEILNLPSKQLSSPRLCTMPWWEILDTMGQHYLEKILDDRFLEGSHVILKDEDYQAIHILSRCCNLPVIQAVIWPNHWPNKATDRHAEKWYLRVDIDQFTRLKDNYAFLLLRDIPFARAYSILEVKASVQLIRWRSFNLFPGKILDEGVWQSVFEQSPQFSSEYFDACVHCFRTAALALWRDWRSHQLSRKVINRDKSFACIFGMITSMALKRGCSTSTLNAIFESFECILTGWRDYKVDRPLHSYTKPTLKNVLCRPLLYALQLRETSKDFHVAHYSTTLLLARAVESIPRSDHVKWAKTVIVLLCLSHGEHTHAYWYNLLQTYENVDINDLWGIIDMNWCQNAHQILHFCEIIGILDANRDSIATLDRLWLFSQEEKIYEQLVHFAVTLDHMMKENVSTAFHAALIRFIVRDLDRVAAYQPIDFPATASLRNRLANIRDPCLSILCGYACHLPVTVECTLTKNYKDKYPDSLQTVQSFVYKKLSLNDPPVLWQLRAAMSSMRHWVFDDLCHGALRRSEKLLLFQHPTHCQNHHSGPHHLLSHLYQYSLPDAGYGEVKIELEGGHIIQTKVHSLLGFLAFSDSRELSSLNPTETYSPDSFGRIYELCRMTKKDPISLVALFVDITFEEAVKGCTPKSVAPILVCIRKALSSENNMAVIPLLRLLARNLRRLRITLEEQLDGDPDQSAVVADADHLYDVIQRSVTVAPILSTRHTQLLCCAQAKDTLQPAMGWLSMHVD</sequence>
<evidence type="ECO:0000256" key="1">
    <source>
        <dbReference type="SAM" id="Phobius"/>
    </source>
</evidence>
<dbReference type="Proteomes" id="UP000054097">
    <property type="component" value="Unassembled WGS sequence"/>
</dbReference>
<dbReference type="InterPro" id="IPR045338">
    <property type="entry name" value="DUF6535"/>
</dbReference>
<evidence type="ECO:0000259" key="2">
    <source>
        <dbReference type="Pfam" id="PF20153"/>
    </source>
</evidence>
<evidence type="ECO:0000313" key="3">
    <source>
        <dbReference type="EMBL" id="KIM22651.1"/>
    </source>
</evidence>
<feature type="transmembrane region" description="Helical" evidence="1">
    <location>
        <begin position="77"/>
        <end position="95"/>
    </location>
</feature>
<feature type="transmembrane region" description="Helical" evidence="1">
    <location>
        <begin position="138"/>
        <end position="156"/>
    </location>
</feature>
<dbReference type="OrthoDB" id="3235960at2759"/>
<dbReference type="HOGENOM" id="CLU_010871_0_0_1"/>
<proteinExistence type="predicted"/>
<feature type="domain" description="DUF6535" evidence="2">
    <location>
        <begin position="1"/>
        <end position="96"/>
    </location>
</feature>
<feature type="transmembrane region" description="Helical" evidence="1">
    <location>
        <begin position="101"/>
        <end position="126"/>
    </location>
</feature>
<reference evidence="3 4" key="1">
    <citation type="submission" date="2014-04" db="EMBL/GenBank/DDBJ databases">
        <authorList>
            <consortium name="DOE Joint Genome Institute"/>
            <person name="Kuo A."/>
            <person name="Zuccaro A."/>
            <person name="Kohler A."/>
            <person name="Nagy L.G."/>
            <person name="Floudas D."/>
            <person name="Copeland A."/>
            <person name="Barry K.W."/>
            <person name="Cichocki N."/>
            <person name="Veneault-Fourrey C."/>
            <person name="LaButti K."/>
            <person name="Lindquist E.A."/>
            <person name="Lipzen A."/>
            <person name="Lundell T."/>
            <person name="Morin E."/>
            <person name="Murat C."/>
            <person name="Sun H."/>
            <person name="Tunlid A."/>
            <person name="Henrissat B."/>
            <person name="Grigoriev I.V."/>
            <person name="Hibbett D.S."/>
            <person name="Martin F."/>
            <person name="Nordberg H.P."/>
            <person name="Cantor M.N."/>
            <person name="Hua S.X."/>
        </authorList>
    </citation>
    <scope>NUCLEOTIDE SEQUENCE [LARGE SCALE GENOMIC DNA]</scope>
    <source>
        <strain evidence="3 4">MAFF 305830</strain>
    </source>
</reference>
<dbReference type="EMBL" id="KN824351">
    <property type="protein sequence ID" value="KIM22651.1"/>
    <property type="molecule type" value="Genomic_DNA"/>
</dbReference>
<keyword evidence="1" id="KW-0812">Transmembrane</keyword>
<keyword evidence="1" id="KW-0472">Membrane</keyword>